<dbReference type="OrthoDB" id="8954335at2759"/>
<name>A0A5C3KV39_COPMA</name>
<dbReference type="CDD" id="cd00882">
    <property type="entry name" value="Ras_like_GTPase"/>
    <property type="match status" value="1"/>
</dbReference>
<dbReference type="Gene3D" id="3.40.50.300">
    <property type="entry name" value="P-loop containing nucleotide triphosphate hydrolases"/>
    <property type="match status" value="1"/>
</dbReference>
<sequence length="305" mass="33969">MQGFFKRIKGIKRPVEPIEHGAEECPIVIVVMGLTGAGKSKVTPYLINDYAEETLAVVGHKQASQTKETKGYGFSIPGGKRLVLVDTPGSNDTMGSGIDRLEGIAGWMAERYKEGTPIAGVIYLYDASSNRVKTLMRNDFTIFQKLCGPDYFRRVFIALSHCDYISTKTLEDRTQELKNLLWKDVLGGGGSVWALTADHDSATRKVEVRELVHFVAASHILSLDVARPLAIQRELVDFQMTLAKTEAGKQATGHVHTLEEYLKHLEERKTGTYGTRELELQMNQIRSDLEKLAPLSHQLLKALLI</sequence>
<proteinExistence type="predicted"/>
<dbReference type="Pfam" id="PF01926">
    <property type="entry name" value="MMR_HSR1"/>
    <property type="match status" value="1"/>
</dbReference>
<dbReference type="InterPro" id="IPR027417">
    <property type="entry name" value="P-loop_NTPase"/>
</dbReference>
<evidence type="ECO:0000259" key="1">
    <source>
        <dbReference type="Pfam" id="PF01926"/>
    </source>
</evidence>
<protein>
    <recommendedName>
        <fullName evidence="1">G domain-containing protein</fullName>
    </recommendedName>
</protein>
<reference evidence="2 3" key="1">
    <citation type="journal article" date="2019" name="Nat. Ecol. Evol.">
        <title>Megaphylogeny resolves global patterns of mushroom evolution.</title>
        <authorList>
            <person name="Varga T."/>
            <person name="Krizsan K."/>
            <person name="Foldi C."/>
            <person name="Dima B."/>
            <person name="Sanchez-Garcia M."/>
            <person name="Sanchez-Ramirez S."/>
            <person name="Szollosi G.J."/>
            <person name="Szarkandi J.G."/>
            <person name="Papp V."/>
            <person name="Albert L."/>
            <person name="Andreopoulos W."/>
            <person name="Angelini C."/>
            <person name="Antonin V."/>
            <person name="Barry K.W."/>
            <person name="Bougher N.L."/>
            <person name="Buchanan P."/>
            <person name="Buyck B."/>
            <person name="Bense V."/>
            <person name="Catcheside P."/>
            <person name="Chovatia M."/>
            <person name="Cooper J."/>
            <person name="Damon W."/>
            <person name="Desjardin D."/>
            <person name="Finy P."/>
            <person name="Geml J."/>
            <person name="Haridas S."/>
            <person name="Hughes K."/>
            <person name="Justo A."/>
            <person name="Karasinski D."/>
            <person name="Kautmanova I."/>
            <person name="Kiss B."/>
            <person name="Kocsube S."/>
            <person name="Kotiranta H."/>
            <person name="LaButti K.M."/>
            <person name="Lechner B.E."/>
            <person name="Liimatainen K."/>
            <person name="Lipzen A."/>
            <person name="Lukacs Z."/>
            <person name="Mihaltcheva S."/>
            <person name="Morgado L.N."/>
            <person name="Niskanen T."/>
            <person name="Noordeloos M.E."/>
            <person name="Ohm R.A."/>
            <person name="Ortiz-Santana B."/>
            <person name="Ovrebo C."/>
            <person name="Racz N."/>
            <person name="Riley R."/>
            <person name="Savchenko A."/>
            <person name="Shiryaev A."/>
            <person name="Soop K."/>
            <person name="Spirin V."/>
            <person name="Szebenyi C."/>
            <person name="Tomsovsky M."/>
            <person name="Tulloss R.E."/>
            <person name="Uehling J."/>
            <person name="Grigoriev I.V."/>
            <person name="Vagvolgyi C."/>
            <person name="Papp T."/>
            <person name="Martin F.M."/>
            <person name="Miettinen O."/>
            <person name="Hibbett D.S."/>
            <person name="Nagy L.G."/>
        </authorList>
    </citation>
    <scope>NUCLEOTIDE SEQUENCE [LARGE SCALE GENOMIC DNA]</scope>
    <source>
        <strain evidence="2 3">CBS 121175</strain>
    </source>
</reference>
<organism evidence="2 3">
    <name type="scientific">Coprinopsis marcescibilis</name>
    <name type="common">Agaric fungus</name>
    <name type="synonym">Psathyrella marcescibilis</name>
    <dbReference type="NCBI Taxonomy" id="230819"/>
    <lineage>
        <taxon>Eukaryota</taxon>
        <taxon>Fungi</taxon>
        <taxon>Dikarya</taxon>
        <taxon>Basidiomycota</taxon>
        <taxon>Agaricomycotina</taxon>
        <taxon>Agaricomycetes</taxon>
        <taxon>Agaricomycetidae</taxon>
        <taxon>Agaricales</taxon>
        <taxon>Agaricineae</taxon>
        <taxon>Psathyrellaceae</taxon>
        <taxon>Coprinopsis</taxon>
    </lineage>
</organism>
<dbReference type="STRING" id="230819.A0A5C3KV39"/>
<evidence type="ECO:0000313" key="3">
    <source>
        <dbReference type="Proteomes" id="UP000307440"/>
    </source>
</evidence>
<dbReference type="InterPro" id="IPR006073">
    <property type="entry name" value="GTP-bd"/>
</dbReference>
<keyword evidence="3" id="KW-1185">Reference proteome</keyword>
<evidence type="ECO:0000313" key="2">
    <source>
        <dbReference type="EMBL" id="TFK24529.1"/>
    </source>
</evidence>
<accession>A0A5C3KV39</accession>
<dbReference type="AlphaFoldDB" id="A0A5C3KV39"/>
<dbReference type="GO" id="GO:0005525">
    <property type="term" value="F:GTP binding"/>
    <property type="evidence" value="ECO:0007669"/>
    <property type="project" value="InterPro"/>
</dbReference>
<gene>
    <name evidence="2" type="ORF">FA15DRAFT_413785</name>
</gene>
<dbReference type="SUPFAM" id="SSF52540">
    <property type="entry name" value="P-loop containing nucleoside triphosphate hydrolases"/>
    <property type="match status" value="1"/>
</dbReference>
<feature type="domain" description="G" evidence="1">
    <location>
        <begin position="29"/>
        <end position="98"/>
    </location>
</feature>
<dbReference type="EMBL" id="ML210199">
    <property type="protein sequence ID" value="TFK24529.1"/>
    <property type="molecule type" value="Genomic_DNA"/>
</dbReference>
<dbReference type="Proteomes" id="UP000307440">
    <property type="component" value="Unassembled WGS sequence"/>
</dbReference>